<evidence type="ECO:0000256" key="9">
    <source>
        <dbReference type="ARBA" id="ARBA00023136"/>
    </source>
</evidence>
<evidence type="ECO:0000256" key="10">
    <source>
        <dbReference type="ARBA" id="ARBA00030772"/>
    </source>
</evidence>
<evidence type="ECO:0000256" key="1">
    <source>
        <dbReference type="ARBA" id="ARBA00004533"/>
    </source>
</evidence>
<evidence type="ECO:0000256" key="3">
    <source>
        <dbReference type="ARBA" id="ARBA00021563"/>
    </source>
</evidence>
<dbReference type="RefSeq" id="WP_232592858.1">
    <property type="nucleotide sequence ID" value="NZ_BSPD01000065.1"/>
</dbReference>
<keyword evidence="7" id="KW-0812">Transmembrane</keyword>
<dbReference type="EMBL" id="BSPD01000065">
    <property type="protein sequence ID" value="GLS27110.1"/>
    <property type="molecule type" value="Genomic_DNA"/>
</dbReference>
<reference evidence="11 12" key="1">
    <citation type="journal article" date="2014" name="Int. J. Syst. Evol. Microbiol.">
        <title>Complete genome sequence of Corynebacterium casei LMG S-19264T (=DSM 44701T), isolated from a smear-ripened cheese.</title>
        <authorList>
            <consortium name="US DOE Joint Genome Institute (JGI-PGF)"/>
            <person name="Walter F."/>
            <person name="Albersmeier A."/>
            <person name="Kalinowski J."/>
            <person name="Ruckert C."/>
        </authorList>
    </citation>
    <scope>NUCLEOTIDE SEQUENCE [LARGE SCALE GENOMIC DNA]</scope>
    <source>
        <strain evidence="11 12">NBRC 110095</strain>
    </source>
</reference>
<organism evidence="11 12">
    <name type="scientific">Marinibactrum halimedae</name>
    <dbReference type="NCBI Taxonomy" id="1444977"/>
    <lineage>
        <taxon>Bacteria</taxon>
        <taxon>Pseudomonadati</taxon>
        <taxon>Pseudomonadota</taxon>
        <taxon>Gammaproteobacteria</taxon>
        <taxon>Cellvibrionales</taxon>
        <taxon>Cellvibrionaceae</taxon>
        <taxon>Marinibactrum</taxon>
    </lineage>
</organism>
<keyword evidence="4" id="KW-0813">Transport</keyword>
<name>A0AA37WN83_9GAMM</name>
<evidence type="ECO:0000256" key="8">
    <source>
        <dbReference type="ARBA" id="ARBA00022927"/>
    </source>
</evidence>
<evidence type="ECO:0000313" key="11">
    <source>
        <dbReference type="EMBL" id="GLS27110.1"/>
    </source>
</evidence>
<evidence type="ECO:0000256" key="2">
    <source>
        <dbReference type="ARBA" id="ARBA00007208"/>
    </source>
</evidence>
<evidence type="ECO:0000256" key="4">
    <source>
        <dbReference type="ARBA" id="ARBA00022448"/>
    </source>
</evidence>
<dbReference type="AlphaFoldDB" id="A0AA37WN83"/>
<keyword evidence="8" id="KW-0653">Protein transport</keyword>
<dbReference type="Pfam" id="PF01203">
    <property type="entry name" value="T2SSN"/>
    <property type="match status" value="1"/>
</dbReference>
<evidence type="ECO:0000313" key="12">
    <source>
        <dbReference type="Proteomes" id="UP001156870"/>
    </source>
</evidence>
<dbReference type="GO" id="GO:0005886">
    <property type="term" value="C:plasma membrane"/>
    <property type="evidence" value="ECO:0007669"/>
    <property type="project" value="UniProtKB-SubCell"/>
</dbReference>
<evidence type="ECO:0000256" key="5">
    <source>
        <dbReference type="ARBA" id="ARBA00022475"/>
    </source>
</evidence>
<sequence length="262" mass="28602">MEASILRNRWLWFAIVVLFLVLVINRIPAQWGAFGFTRAVPGLSLSEVNGSLWNGKAGSAQLVVQGDVYSLGQLEWKLSPFSLLTFNPCAHVSLGFQNQSTSGQICAGKNSLELTDFELSLPAALAELWFPMNLDGDFSLMISKGKLEGRQVKTLDGNLSWRGARYHDGQRWIDAGSFGATLVDDSQGGINAKVTDLGGPLLAKLDANYNPILRPNDMVGLLVKGEVGARESAHPELKRVVPMFAQVVGEPSENGYLIEWQQ</sequence>
<evidence type="ECO:0000256" key="6">
    <source>
        <dbReference type="ARBA" id="ARBA00022519"/>
    </source>
</evidence>
<comment type="similarity">
    <text evidence="2">Belongs to the GSP N family.</text>
</comment>
<dbReference type="GO" id="GO:0015627">
    <property type="term" value="C:type II protein secretion system complex"/>
    <property type="evidence" value="ECO:0007669"/>
    <property type="project" value="InterPro"/>
</dbReference>
<protein>
    <recommendedName>
        <fullName evidence="3">Type II secretion system protein N</fullName>
    </recommendedName>
    <alternativeName>
        <fullName evidence="10">General secretion pathway protein N</fullName>
    </alternativeName>
</protein>
<comment type="caution">
    <text evidence="11">The sequence shown here is derived from an EMBL/GenBank/DDBJ whole genome shotgun (WGS) entry which is preliminary data.</text>
</comment>
<evidence type="ECO:0000256" key="7">
    <source>
        <dbReference type="ARBA" id="ARBA00022692"/>
    </source>
</evidence>
<dbReference type="GO" id="GO:0015628">
    <property type="term" value="P:protein secretion by the type II secretion system"/>
    <property type="evidence" value="ECO:0007669"/>
    <property type="project" value="InterPro"/>
</dbReference>
<gene>
    <name evidence="11" type="ORF">GCM10007877_28290</name>
</gene>
<keyword evidence="12" id="KW-1185">Reference proteome</keyword>
<dbReference type="InterPro" id="IPR022792">
    <property type="entry name" value="T2SS_protein-GspN"/>
</dbReference>
<keyword evidence="9" id="KW-0472">Membrane</keyword>
<dbReference type="Proteomes" id="UP001156870">
    <property type="component" value="Unassembled WGS sequence"/>
</dbReference>
<comment type="subcellular location">
    <subcellularLocation>
        <location evidence="1">Cell inner membrane</location>
    </subcellularLocation>
</comment>
<proteinExistence type="inferred from homology"/>
<accession>A0AA37WN83</accession>
<keyword evidence="5" id="KW-1003">Cell membrane</keyword>
<keyword evidence="6" id="KW-0997">Cell inner membrane</keyword>